<comment type="caution">
    <text evidence="2">The sequence shown here is derived from an EMBL/GenBank/DDBJ whole genome shotgun (WGS) entry which is preliminary data.</text>
</comment>
<feature type="region of interest" description="Disordered" evidence="1">
    <location>
        <begin position="111"/>
        <end position="155"/>
    </location>
</feature>
<dbReference type="InParanoid" id="A0A1Z5K5D0"/>
<gene>
    <name evidence="2" type="ORF">FisN_10Hh012</name>
</gene>
<proteinExistence type="predicted"/>
<evidence type="ECO:0000313" key="3">
    <source>
        <dbReference type="Proteomes" id="UP000198406"/>
    </source>
</evidence>
<organism evidence="2 3">
    <name type="scientific">Fistulifera solaris</name>
    <name type="common">Oleaginous diatom</name>
    <dbReference type="NCBI Taxonomy" id="1519565"/>
    <lineage>
        <taxon>Eukaryota</taxon>
        <taxon>Sar</taxon>
        <taxon>Stramenopiles</taxon>
        <taxon>Ochrophyta</taxon>
        <taxon>Bacillariophyta</taxon>
        <taxon>Bacillariophyceae</taxon>
        <taxon>Bacillariophycidae</taxon>
        <taxon>Naviculales</taxon>
        <taxon>Naviculaceae</taxon>
        <taxon>Fistulifera</taxon>
    </lineage>
</organism>
<dbReference type="EMBL" id="BDSP01000167">
    <property type="protein sequence ID" value="GAX21434.1"/>
    <property type="molecule type" value="Genomic_DNA"/>
</dbReference>
<feature type="compositionally biased region" description="Low complexity" evidence="1">
    <location>
        <begin position="129"/>
        <end position="148"/>
    </location>
</feature>
<dbReference type="Proteomes" id="UP000198406">
    <property type="component" value="Unassembled WGS sequence"/>
</dbReference>
<evidence type="ECO:0000313" key="2">
    <source>
        <dbReference type="EMBL" id="GAX21434.1"/>
    </source>
</evidence>
<reference evidence="2 3" key="1">
    <citation type="journal article" date="2015" name="Plant Cell">
        <title>Oil accumulation by the oleaginous diatom Fistulifera solaris as revealed by the genome and transcriptome.</title>
        <authorList>
            <person name="Tanaka T."/>
            <person name="Maeda Y."/>
            <person name="Veluchamy A."/>
            <person name="Tanaka M."/>
            <person name="Abida H."/>
            <person name="Marechal E."/>
            <person name="Bowler C."/>
            <person name="Muto M."/>
            <person name="Sunaga Y."/>
            <person name="Tanaka M."/>
            <person name="Yoshino T."/>
            <person name="Taniguchi T."/>
            <person name="Fukuda Y."/>
            <person name="Nemoto M."/>
            <person name="Matsumoto M."/>
            <person name="Wong P.S."/>
            <person name="Aburatani S."/>
            <person name="Fujibuchi W."/>
        </authorList>
    </citation>
    <scope>NUCLEOTIDE SEQUENCE [LARGE SCALE GENOMIC DNA]</scope>
    <source>
        <strain evidence="2 3">JPCC DA0580</strain>
    </source>
</reference>
<protein>
    <submittedName>
        <fullName evidence="2">Uncharacterized protein</fullName>
    </submittedName>
</protein>
<accession>A0A1Z5K5D0</accession>
<dbReference type="AlphaFoldDB" id="A0A1Z5K5D0"/>
<evidence type="ECO:0000256" key="1">
    <source>
        <dbReference type="SAM" id="MobiDB-lite"/>
    </source>
</evidence>
<name>A0A1Z5K5D0_FISSO</name>
<sequence>MPRVGMIGNRSVPARGDRPHLQLSAQSAEIRNLARQLGMLQDSQIAEQALNDAIAQTPLYKQLGKDDAKLLLKKIETTLYRWRKRGILTQKTFPIRMAQAVESALSAVLTKKPKDSKGTAGRKASGQRDTTSAPLDDDPSSTSPPQSDFATPGVSTGTSEIAFVSDSEGVARHSSCEDREVMDVNMQLAVTDFWPNLLEAIGLQVASRRISKTRSKKIYELYKLAGPCMLVADQQELRQEISNEFLKVFHANHQGTRLIGQSECRVFSVQHEDSAALWIQINIGRPIDVRDQTLNMKGNEGNEFIVLIVPESNLVALTASKAASRSVYTPYIMYVLETVLTCSVAGGYASGGVSTRRMHNLSGTEPLDLLRTANAIEASDAVGRYANYASQGKTTDPIVELQQAANENLLFRTPVALDEKADRHTSRLARKISQKSHQQTELVTVNEYSVCLDQSSSEKQSRKRMRVEELGQDGDCPIRQSVKWDWKGSTDAGTAVWGTGNEAKHETFKCRLSLKGSDVFAGMQALLDAGILEGPLPHYMRDAPMLGGRIVVDHSVVKKVCKEE</sequence>
<dbReference type="OrthoDB" id="48725at2759"/>
<keyword evidence="3" id="KW-1185">Reference proteome</keyword>